<dbReference type="Proteomes" id="UP000275078">
    <property type="component" value="Unassembled WGS sequence"/>
</dbReference>
<organism evidence="3 4">
    <name type="scientific">Ascobolus immersus RN42</name>
    <dbReference type="NCBI Taxonomy" id="1160509"/>
    <lineage>
        <taxon>Eukaryota</taxon>
        <taxon>Fungi</taxon>
        <taxon>Dikarya</taxon>
        <taxon>Ascomycota</taxon>
        <taxon>Pezizomycotina</taxon>
        <taxon>Pezizomycetes</taxon>
        <taxon>Pezizales</taxon>
        <taxon>Ascobolaceae</taxon>
        <taxon>Ascobolus</taxon>
    </lineage>
</organism>
<dbReference type="Pfam" id="PF12937">
    <property type="entry name" value="F-box-like"/>
    <property type="match status" value="1"/>
</dbReference>
<dbReference type="SUPFAM" id="SSF81383">
    <property type="entry name" value="F-box domain"/>
    <property type="match status" value="1"/>
</dbReference>
<dbReference type="EMBL" id="ML119673">
    <property type="protein sequence ID" value="RPA82163.1"/>
    <property type="molecule type" value="Genomic_DNA"/>
</dbReference>
<evidence type="ECO:0000313" key="4">
    <source>
        <dbReference type="Proteomes" id="UP000275078"/>
    </source>
</evidence>
<feature type="domain" description="F-box" evidence="2">
    <location>
        <begin position="270"/>
        <end position="320"/>
    </location>
</feature>
<gene>
    <name evidence="3" type="ORF">BJ508DRAFT_375871</name>
</gene>
<dbReference type="InterPro" id="IPR001810">
    <property type="entry name" value="F-box_dom"/>
</dbReference>
<dbReference type="InterPro" id="IPR036047">
    <property type="entry name" value="F-box-like_dom_sf"/>
</dbReference>
<name>A0A3N4I7V2_ASCIM</name>
<feature type="compositionally biased region" description="Polar residues" evidence="1">
    <location>
        <begin position="243"/>
        <end position="259"/>
    </location>
</feature>
<proteinExistence type="predicted"/>
<dbReference type="PROSITE" id="PS50181">
    <property type="entry name" value="FBOX"/>
    <property type="match status" value="1"/>
</dbReference>
<feature type="compositionally biased region" description="Basic residues" evidence="1">
    <location>
        <begin position="225"/>
        <end position="242"/>
    </location>
</feature>
<evidence type="ECO:0000256" key="1">
    <source>
        <dbReference type="SAM" id="MobiDB-lite"/>
    </source>
</evidence>
<feature type="region of interest" description="Disordered" evidence="1">
    <location>
        <begin position="81"/>
        <end position="271"/>
    </location>
</feature>
<keyword evidence="4" id="KW-1185">Reference proteome</keyword>
<accession>A0A3N4I7V2</accession>
<protein>
    <recommendedName>
        <fullName evidence="2">F-box domain-containing protein</fullName>
    </recommendedName>
</protein>
<dbReference type="AlphaFoldDB" id="A0A3N4I7V2"/>
<reference evidence="3 4" key="1">
    <citation type="journal article" date="2018" name="Nat. Ecol. Evol.">
        <title>Pezizomycetes genomes reveal the molecular basis of ectomycorrhizal truffle lifestyle.</title>
        <authorList>
            <person name="Murat C."/>
            <person name="Payen T."/>
            <person name="Noel B."/>
            <person name="Kuo A."/>
            <person name="Morin E."/>
            <person name="Chen J."/>
            <person name="Kohler A."/>
            <person name="Krizsan K."/>
            <person name="Balestrini R."/>
            <person name="Da Silva C."/>
            <person name="Montanini B."/>
            <person name="Hainaut M."/>
            <person name="Levati E."/>
            <person name="Barry K.W."/>
            <person name="Belfiori B."/>
            <person name="Cichocki N."/>
            <person name="Clum A."/>
            <person name="Dockter R.B."/>
            <person name="Fauchery L."/>
            <person name="Guy J."/>
            <person name="Iotti M."/>
            <person name="Le Tacon F."/>
            <person name="Lindquist E.A."/>
            <person name="Lipzen A."/>
            <person name="Malagnac F."/>
            <person name="Mello A."/>
            <person name="Molinier V."/>
            <person name="Miyauchi S."/>
            <person name="Poulain J."/>
            <person name="Riccioni C."/>
            <person name="Rubini A."/>
            <person name="Sitrit Y."/>
            <person name="Splivallo R."/>
            <person name="Traeger S."/>
            <person name="Wang M."/>
            <person name="Zifcakova L."/>
            <person name="Wipf D."/>
            <person name="Zambonelli A."/>
            <person name="Paolocci F."/>
            <person name="Nowrousian M."/>
            <person name="Ottonello S."/>
            <person name="Baldrian P."/>
            <person name="Spatafora J.W."/>
            <person name="Henrissat B."/>
            <person name="Nagy L.G."/>
            <person name="Aury J.M."/>
            <person name="Wincker P."/>
            <person name="Grigoriev I.V."/>
            <person name="Bonfante P."/>
            <person name="Martin F.M."/>
        </authorList>
    </citation>
    <scope>NUCLEOTIDE SEQUENCE [LARGE SCALE GENOMIC DNA]</scope>
    <source>
        <strain evidence="3 4">RN42</strain>
    </source>
</reference>
<feature type="compositionally biased region" description="Basic residues" evidence="1">
    <location>
        <begin position="87"/>
        <end position="103"/>
    </location>
</feature>
<feature type="compositionally biased region" description="Basic and acidic residues" evidence="1">
    <location>
        <begin position="176"/>
        <end position="204"/>
    </location>
</feature>
<dbReference type="SMART" id="SM00256">
    <property type="entry name" value="FBOX"/>
    <property type="match status" value="1"/>
</dbReference>
<evidence type="ECO:0000313" key="3">
    <source>
        <dbReference type="EMBL" id="RPA82163.1"/>
    </source>
</evidence>
<evidence type="ECO:0000259" key="2">
    <source>
        <dbReference type="PROSITE" id="PS50181"/>
    </source>
</evidence>
<sequence length="541" mass="62187">MYYESSVSADPESFPFIPPHNPATRYRCSTVPNPTTDMYFRFGPPNVVKGRSLKEPEQAGTGTGFAEFVIETLAKLERNRQGWFGTRKGKKVSKKDKKKKKKHNGDEEKDRDEKGNEKDTSKTEKQTWKDWVWEKKQDQEDTKEVPSLKLQGELLSKGPEQAVEPEKNQPTGHSLMSKEEEALLQRDISSRPRGEEKIDQHTGPKDTTTMDQTPPKPTLLPYQLRPKKGGIGKPIPKPKHKPLQSTSGLSNSPQTQAIHSHTRPSFPPQTHGLLSLPNELLCEIISNLDSPHDYLSLSFVNRRLKAVGEVPSNRSNFARQWFLDNTSPDDKYEPCRHETSKTMPHLPAMSIIEFIVRFIRRHSRWNANCTHRYENDTERKAYTGPVGIWLFYARLPDHIGLIRKQMALKSWAELGPLDEESPGELSWLAHVWPWSVKRRMLYFCALEKARLKESVTSISSSVSKELEPPLQDIRLGVEDVVLALSVLEGWKMYKRGERTSRYSFLGYFWNSRYIRDDWCCQCGTEIDRESRIRCGVRALSP</sequence>
<feature type="compositionally biased region" description="Basic and acidic residues" evidence="1">
    <location>
        <begin position="104"/>
        <end position="146"/>
    </location>
</feature>